<dbReference type="FunFam" id="3.40.228.10:FF:000003">
    <property type="entry name" value="Biotin sulfoxide reductase 2"/>
    <property type="match status" value="1"/>
</dbReference>
<feature type="domain" description="Molybdopterin oxidoreductase N-terminal" evidence="9">
    <location>
        <begin position="5"/>
        <end position="45"/>
    </location>
</feature>
<feature type="domain" description="Molybdopterin oxidoreductase" evidence="7">
    <location>
        <begin position="49"/>
        <end position="504"/>
    </location>
</feature>
<feature type="binding site" evidence="6">
    <location>
        <position position="465"/>
    </location>
    <ligand>
        <name>Mo-bis(molybdopterin guanine dinucleotide)</name>
        <dbReference type="ChEBI" id="CHEBI:60539"/>
    </ligand>
</feature>
<dbReference type="Pfam" id="PF18364">
    <property type="entry name" value="Molybdopterin_N"/>
    <property type="match status" value="1"/>
</dbReference>
<dbReference type="GO" id="GO:0016491">
    <property type="term" value="F:oxidoreductase activity"/>
    <property type="evidence" value="ECO:0007669"/>
    <property type="project" value="UniProtKB-KW"/>
</dbReference>
<evidence type="ECO:0000256" key="5">
    <source>
        <dbReference type="ARBA" id="ARBA00023002"/>
    </source>
</evidence>
<feature type="binding site" evidence="6">
    <location>
        <position position="109"/>
    </location>
    <ligand>
        <name>Mo-bis(molybdopterin guanine dinucleotide)</name>
        <dbReference type="ChEBI" id="CHEBI:60539"/>
    </ligand>
</feature>
<keyword evidence="5" id="KW-0560">Oxidoreductase</keyword>
<feature type="binding site" evidence="6">
    <location>
        <position position="495"/>
    </location>
    <ligand>
        <name>Mo-bis(molybdopterin guanine dinucleotide)</name>
        <dbReference type="ChEBI" id="CHEBI:60539"/>
    </ligand>
</feature>
<evidence type="ECO:0000259" key="7">
    <source>
        <dbReference type="Pfam" id="PF00384"/>
    </source>
</evidence>
<dbReference type="EMBL" id="SLXJ01000005">
    <property type="protein sequence ID" value="TCP17612.1"/>
    <property type="molecule type" value="Genomic_DNA"/>
</dbReference>
<feature type="binding site" evidence="6">
    <location>
        <position position="723"/>
    </location>
    <ligand>
        <name>Mo-bis(molybdopterin guanine dinucleotide)</name>
        <dbReference type="ChEBI" id="CHEBI:60539"/>
    </ligand>
</feature>
<accession>A0A4R2N9D2</accession>
<evidence type="ECO:0000259" key="9">
    <source>
        <dbReference type="Pfam" id="PF18364"/>
    </source>
</evidence>
<dbReference type="SUPFAM" id="SSF50692">
    <property type="entry name" value="ADC-like"/>
    <property type="match status" value="1"/>
</dbReference>
<dbReference type="InterPro" id="IPR041954">
    <property type="entry name" value="CT_DMSOR/BSOR/TMAOR"/>
</dbReference>
<dbReference type="Gene3D" id="3.40.228.10">
    <property type="entry name" value="Dimethylsulfoxide Reductase, domain 2"/>
    <property type="match status" value="1"/>
</dbReference>
<dbReference type="GO" id="GO:0009055">
    <property type="term" value="F:electron transfer activity"/>
    <property type="evidence" value="ECO:0007669"/>
    <property type="project" value="TreeGrafter"/>
</dbReference>
<dbReference type="PROSITE" id="PS00490">
    <property type="entry name" value="MOLYBDOPTERIN_PROK_2"/>
    <property type="match status" value="1"/>
</dbReference>
<comment type="similarity">
    <text evidence="1">Belongs to the prokaryotic molybdopterin-containing oxidoreductase family.</text>
</comment>
<dbReference type="InterPro" id="IPR009010">
    <property type="entry name" value="Asp_de-COase-like_dom_sf"/>
</dbReference>
<feature type="domain" description="Molybdopterin dinucleotide-binding" evidence="8">
    <location>
        <begin position="621"/>
        <end position="744"/>
    </location>
</feature>
<evidence type="ECO:0000256" key="6">
    <source>
        <dbReference type="PIRSR" id="PIRSR606658-1"/>
    </source>
</evidence>
<dbReference type="Pfam" id="PF00384">
    <property type="entry name" value="Molybdopterin"/>
    <property type="match status" value="1"/>
</dbReference>
<dbReference type="Proteomes" id="UP000295537">
    <property type="component" value="Unassembled WGS sequence"/>
</dbReference>
<keyword evidence="3 6" id="KW-0479">Metal-binding</keyword>
<dbReference type="InterPro" id="IPR041460">
    <property type="entry name" value="Molybdopterin_N"/>
</dbReference>
<feature type="binding site" evidence="6">
    <location>
        <position position="422"/>
    </location>
    <ligand>
        <name>Mo-bis(molybdopterin guanine dinucleotide)</name>
        <dbReference type="ChEBI" id="CHEBI:60539"/>
    </ligand>
</feature>
<dbReference type="RefSeq" id="WP_243694573.1">
    <property type="nucleotide sequence ID" value="NZ_LVXA01000001.1"/>
</dbReference>
<dbReference type="NCBIfam" id="TIGR00509">
    <property type="entry name" value="bisC_fam"/>
    <property type="match status" value="1"/>
</dbReference>
<dbReference type="PANTHER" id="PTHR43742:SF10">
    <property type="entry name" value="TRIMETHYLAMINE-N-OXIDE REDUCTASE 2"/>
    <property type="match status" value="1"/>
</dbReference>
<organism evidence="10 11">
    <name type="scientific">Nicoletella semolina</name>
    <dbReference type="NCBI Taxonomy" id="271160"/>
    <lineage>
        <taxon>Bacteria</taxon>
        <taxon>Pseudomonadati</taxon>
        <taxon>Pseudomonadota</taxon>
        <taxon>Gammaproteobacteria</taxon>
        <taxon>Pasteurellales</taxon>
        <taxon>Pasteurellaceae</taxon>
        <taxon>Nicoletella</taxon>
    </lineage>
</organism>
<feature type="binding site" evidence="6">
    <location>
        <position position="418"/>
    </location>
    <ligand>
        <name>Mo-bis(molybdopterin guanine dinucleotide)</name>
        <dbReference type="ChEBI" id="CHEBI:60539"/>
    </ligand>
</feature>
<dbReference type="GO" id="GO:0009061">
    <property type="term" value="P:anaerobic respiration"/>
    <property type="evidence" value="ECO:0007669"/>
    <property type="project" value="TreeGrafter"/>
</dbReference>
<dbReference type="Pfam" id="PF01568">
    <property type="entry name" value="Molydop_binding"/>
    <property type="match status" value="1"/>
</dbReference>
<evidence type="ECO:0000256" key="4">
    <source>
        <dbReference type="ARBA" id="ARBA00022764"/>
    </source>
</evidence>
<dbReference type="AlphaFoldDB" id="A0A4R2N9D2"/>
<keyword evidence="2 6" id="KW-0500">Molybdenum</keyword>
<dbReference type="InterPro" id="IPR006655">
    <property type="entry name" value="Mopterin_OxRdtase_prok_CS"/>
</dbReference>
<dbReference type="GO" id="GO:0030288">
    <property type="term" value="C:outer membrane-bounded periplasmic space"/>
    <property type="evidence" value="ECO:0007669"/>
    <property type="project" value="TreeGrafter"/>
</dbReference>
<name>A0A4R2N9D2_9PAST</name>
<dbReference type="InterPro" id="IPR006657">
    <property type="entry name" value="MoPterin_dinucl-bd_dom"/>
</dbReference>
<sequence length="755" mass="83754">MKINTAAHWGAIEVEIQQGVAASSKGLLSSVIENELQTVVPDQIYSDRRVKAPMVRKGFLEGNVDTRLRGQDDWVQVSWKDALDLVHHKITQVRQAVGSQGIFAGSYGWYSCGVLHSCRSLLLRYMNLTGGAVDIVGDYSTGAAQVILPHVIGSSQVYEPQTSWESILTHSDIVVLWGANPLTTLRVAWVATDQKGIDYLAKLKASGKRIICIDPIRSESCDYLQAEWLPINPNTDVALILGIAHTLIINDLHDKAFLAKYTVGFDTFCAYVLGETDNQPKTAEWASQICGISAKQIATLATHFAQYRTMLMGGWAMQRQPFGEQAPWALVSLAAMLGQIGLAGGGFGMNYHCNGGVPVCNAAAMKGINAYPDPTVPKWQIPVARIADCLLNPHKPYSFNGKTHHYPNIQLIYWAGGNPFVHHQDTNRLRQAWQQAQTVIVNECYWTPTAKMADIVLPATTSFERNDLTMSGSYSQSHIFPMKQIVEPQFEAKNDYDIFAELAQRAGRFAEFTEGKTEMEWLAEIYHTARQQAVNKHPNIAMPDFATFWQQNQPMAFMPTEESTTWVKFADFRQNPTAYPLATPSGKIEICSETIANMQYLNCPKHPTWLGKSPLTAELPLRLITPHPYFRLHSQLAYTRLREKYAVNGREPILIHPHDAKVRGIQAGDIVRIANQNGQVLAGAVITINIIAGTVAMYEGGWYDPDFNDMQNENPLCLNGNPNVLTADIGSSHLSQATAPNGCPVEIERYVASKK</sequence>
<comment type="caution">
    <text evidence="10">The sequence shown here is derived from an EMBL/GenBank/DDBJ whole genome shotgun (WGS) entry which is preliminary data.</text>
</comment>
<dbReference type="GO" id="GO:0030151">
    <property type="term" value="F:molybdenum ion binding"/>
    <property type="evidence" value="ECO:0007669"/>
    <property type="project" value="TreeGrafter"/>
</dbReference>
<keyword evidence="11" id="KW-1185">Reference proteome</keyword>
<gene>
    <name evidence="10" type="ORF">EV693_10580</name>
</gene>
<dbReference type="SUPFAM" id="SSF53706">
    <property type="entry name" value="Formate dehydrogenase/DMSO reductase, domains 1-3"/>
    <property type="match status" value="1"/>
</dbReference>
<evidence type="ECO:0000313" key="11">
    <source>
        <dbReference type="Proteomes" id="UP000295537"/>
    </source>
</evidence>
<comment type="cofactor">
    <cofactor evidence="6">
        <name>Mo-bis(molybdopterin guanine dinucleotide)</name>
        <dbReference type="ChEBI" id="CHEBI:60539"/>
    </cofactor>
    <text evidence="6">Binds 1 molybdenum-bis(molybdopterin guanine dinucleotide) (Mo-bis-MGD) cofactor per subunit.</text>
</comment>
<dbReference type="InterPro" id="IPR050612">
    <property type="entry name" value="Prok_Mopterin_Oxidored"/>
</dbReference>
<protein>
    <submittedName>
        <fullName evidence="10">Trimethylamine-N-oxide reductase (Cytochrome c)</fullName>
    </submittedName>
</protein>
<evidence type="ECO:0000256" key="1">
    <source>
        <dbReference type="ARBA" id="ARBA00010312"/>
    </source>
</evidence>
<evidence type="ECO:0000259" key="8">
    <source>
        <dbReference type="Pfam" id="PF01568"/>
    </source>
</evidence>
<keyword evidence="4" id="KW-0574">Periplasm</keyword>
<dbReference type="CDD" id="cd02793">
    <property type="entry name" value="MopB_CT_DMSOR-BSOR-TMAOR"/>
    <property type="match status" value="1"/>
</dbReference>
<dbReference type="Gene3D" id="3.90.55.10">
    <property type="entry name" value="Dimethylsulfoxide Reductase, domain 3"/>
    <property type="match status" value="1"/>
</dbReference>
<dbReference type="GO" id="GO:0043546">
    <property type="term" value="F:molybdopterin cofactor binding"/>
    <property type="evidence" value="ECO:0007669"/>
    <property type="project" value="InterPro"/>
</dbReference>
<feature type="binding site" evidence="6">
    <location>
        <position position="319"/>
    </location>
    <ligand>
        <name>Mo-bis(molybdopterin guanine dinucleotide)</name>
        <dbReference type="ChEBI" id="CHEBI:60539"/>
    </ligand>
</feature>
<evidence type="ECO:0000313" key="10">
    <source>
        <dbReference type="EMBL" id="TCP17612.1"/>
    </source>
</evidence>
<dbReference type="Gene3D" id="3.40.50.740">
    <property type="match status" value="1"/>
</dbReference>
<proteinExistence type="inferred from homology"/>
<dbReference type="InterPro" id="IPR006656">
    <property type="entry name" value="Mopterin_OxRdtase"/>
</dbReference>
<evidence type="ECO:0000256" key="2">
    <source>
        <dbReference type="ARBA" id="ARBA00022505"/>
    </source>
</evidence>
<dbReference type="InterPro" id="IPR006658">
    <property type="entry name" value="BisC"/>
</dbReference>
<evidence type="ECO:0000256" key="3">
    <source>
        <dbReference type="ARBA" id="ARBA00022723"/>
    </source>
</evidence>
<dbReference type="PANTHER" id="PTHR43742">
    <property type="entry name" value="TRIMETHYLAMINE-N-OXIDE REDUCTASE"/>
    <property type="match status" value="1"/>
</dbReference>
<reference evidence="10 11" key="1">
    <citation type="submission" date="2019-03" db="EMBL/GenBank/DDBJ databases">
        <title>Genomic Encyclopedia of Type Strains, Phase IV (KMG-IV): sequencing the most valuable type-strain genomes for metagenomic binning, comparative biology and taxonomic classification.</title>
        <authorList>
            <person name="Goeker M."/>
        </authorList>
    </citation>
    <scope>NUCLEOTIDE SEQUENCE [LARGE SCALE GENOMIC DNA]</scope>
    <source>
        <strain evidence="10 11">DSM 16380</strain>
    </source>
</reference>
<dbReference type="Gene3D" id="2.40.40.20">
    <property type="match status" value="1"/>
</dbReference>